<sequence>MVALAGYPLPIYSLPVIGGRRSLMSAILQRFHEIANDALLRIGEHCLPGAKIALVIYTPGKPEEDIVLKDNGLNDDEVVSTLRRRGLSIDGDNAYKRDLLDAAVGAMGFGFQGTNAPPTGHWGQRFYDLGRAEAELREELIAALKLNRENLRACQATIHLCGGFDPAYVNNAQAAMKVADAVLSKSPQ</sequence>
<comment type="caution">
    <text evidence="1">The sequence shown here is derived from an EMBL/GenBank/DDBJ whole genome shotgun (WGS) entry which is preliminary data.</text>
</comment>
<dbReference type="EMBL" id="RBRB01000448">
    <property type="protein sequence ID" value="RMQ23057.1"/>
    <property type="molecule type" value="Genomic_DNA"/>
</dbReference>
<dbReference type="Proteomes" id="UP000273140">
    <property type="component" value="Unassembled WGS sequence"/>
</dbReference>
<accession>A0A3M4K1G5</accession>
<reference evidence="1 2" key="1">
    <citation type="submission" date="2018-08" db="EMBL/GenBank/DDBJ databases">
        <title>Recombination of ecologically and evolutionarily significant loci maintains genetic cohesion in the Pseudomonas syringae species complex.</title>
        <authorList>
            <person name="Dillon M."/>
            <person name="Thakur S."/>
            <person name="Almeida R.N.D."/>
            <person name="Weir B.S."/>
            <person name="Guttman D.S."/>
        </authorList>
    </citation>
    <scope>NUCLEOTIDE SEQUENCE [LARGE SCALE GENOMIC DNA]</scope>
    <source>
        <strain evidence="1 2">ICMP 19074</strain>
    </source>
</reference>
<proteinExistence type="predicted"/>
<organism evidence="1 2">
    <name type="scientific">Pseudomonas syringae pv. actinidiae</name>
    <dbReference type="NCBI Taxonomy" id="103796"/>
    <lineage>
        <taxon>Bacteria</taxon>
        <taxon>Pseudomonadati</taxon>
        <taxon>Pseudomonadota</taxon>
        <taxon>Gammaproteobacteria</taxon>
        <taxon>Pseudomonadales</taxon>
        <taxon>Pseudomonadaceae</taxon>
        <taxon>Pseudomonas</taxon>
        <taxon>Pseudomonas syringae</taxon>
    </lineage>
</organism>
<evidence type="ECO:0000313" key="1">
    <source>
        <dbReference type="EMBL" id="RMQ23057.1"/>
    </source>
</evidence>
<gene>
    <name evidence="1" type="ORF">ALQ07_01853</name>
</gene>
<protein>
    <submittedName>
        <fullName evidence="1">Uncharacterized protein</fullName>
    </submittedName>
</protein>
<evidence type="ECO:0000313" key="2">
    <source>
        <dbReference type="Proteomes" id="UP000273140"/>
    </source>
</evidence>
<name>A0A3M4K1G5_PSESF</name>
<dbReference type="AlphaFoldDB" id="A0A3M4K1G5"/>